<dbReference type="HOGENOM" id="CLU_945721_0_0_9"/>
<protein>
    <recommendedName>
        <fullName evidence="1">Baseplate structural protein Gp10 C-terminal domain-containing protein</fullName>
    </recommendedName>
</protein>
<accession>H1CYV9</accession>
<sequence>MTIEKCKDFIKDGYGTWDDTSKPTTFANMYDFMKNQNNVVMNLASGIWQPSTSYTVGAIIRSPNLPAGCVATCTTAGTSGTTEPKWTAYGTTVADGSCKWKVNTDSQDTMVSEMNKAITSAINSLHNTIKSEITKTLSDTMHAQYPVGSYIYSDKSANPSTYLPYMSDTTWVQTAAGRVLIGAGKADSGTVYNAGATGGEEKHKLSIEELPVVKGDLQFRLLNGDSNIVAGGFNKSPNGVFTYKQHGGGEWGGSIQSGPSAAQNTDIISMNFGNDVPHNNMPPYVTVYIFHRLK</sequence>
<evidence type="ECO:0000313" key="3">
    <source>
        <dbReference type="Proteomes" id="UP000003277"/>
    </source>
</evidence>
<dbReference type="OrthoDB" id="2065107at2"/>
<dbReference type="AlphaFoldDB" id="H1CYV9"/>
<organism evidence="2 3">
    <name type="scientific">Dialister succinatiphilus YIT 11850</name>
    <dbReference type="NCBI Taxonomy" id="742743"/>
    <lineage>
        <taxon>Bacteria</taxon>
        <taxon>Bacillati</taxon>
        <taxon>Bacillota</taxon>
        <taxon>Negativicutes</taxon>
        <taxon>Veillonellales</taxon>
        <taxon>Veillonellaceae</taxon>
        <taxon>Dialister</taxon>
    </lineage>
</organism>
<dbReference type="RefSeq" id="WP_008859051.1">
    <property type="nucleotide sequence ID" value="NZ_JH591187.1"/>
</dbReference>
<evidence type="ECO:0000313" key="2">
    <source>
        <dbReference type="EMBL" id="EHO63530.1"/>
    </source>
</evidence>
<dbReference type="PATRIC" id="fig|742743.3.peg.563"/>
<keyword evidence="3" id="KW-1185">Reference proteome</keyword>
<comment type="caution">
    <text evidence="2">The sequence shown here is derived from an EMBL/GenBank/DDBJ whole genome shotgun (WGS) entry which is preliminary data.</text>
</comment>
<dbReference type="InterPro" id="IPR053827">
    <property type="entry name" value="Gp10_C"/>
</dbReference>
<dbReference type="Proteomes" id="UP000003277">
    <property type="component" value="Unassembled WGS sequence"/>
</dbReference>
<dbReference type="STRING" id="742743.HMPREF9453_00547"/>
<proteinExistence type="predicted"/>
<gene>
    <name evidence="2" type="ORF">HMPREF9453_00547</name>
</gene>
<reference evidence="2 3" key="1">
    <citation type="submission" date="2011-11" db="EMBL/GenBank/DDBJ databases">
        <title>The Genome Sequence of Dialister succinatiphilus YIT 11850.</title>
        <authorList>
            <consortium name="The Broad Institute Genome Sequencing Platform"/>
            <person name="Earl A."/>
            <person name="Ward D."/>
            <person name="Feldgarden M."/>
            <person name="Gevers D."/>
            <person name="Morotomi M."/>
            <person name="Young S.K."/>
            <person name="Zeng Q."/>
            <person name="Gargeya S."/>
            <person name="Fitzgerald M."/>
            <person name="Haas B."/>
            <person name="Abouelleil A."/>
            <person name="Alvarado L."/>
            <person name="Arachchi H.M."/>
            <person name="Berlin A."/>
            <person name="Brown A."/>
            <person name="Chapman S.B."/>
            <person name="Dunbar C."/>
            <person name="Gearin G."/>
            <person name="Goldberg J."/>
            <person name="Griggs A."/>
            <person name="Gujja S."/>
            <person name="Heiman D."/>
            <person name="Howarth C."/>
            <person name="Lui A."/>
            <person name="MacDonald P.J.P."/>
            <person name="Montmayeur A."/>
            <person name="Murphy C."/>
            <person name="Neiman D."/>
            <person name="Pearson M."/>
            <person name="Priest M."/>
            <person name="Roberts A."/>
            <person name="Saif S."/>
            <person name="Shea T."/>
            <person name="Sisk P."/>
            <person name="Stolte C."/>
            <person name="Sykes S."/>
            <person name="Wortman J."/>
            <person name="Nusbaum C."/>
            <person name="Birren B."/>
        </authorList>
    </citation>
    <scope>NUCLEOTIDE SEQUENCE [LARGE SCALE GENOMIC DNA]</scope>
    <source>
        <strain evidence="2 3">YIT 11850</strain>
    </source>
</reference>
<dbReference type="Pfam" id="PF21939">
    <property type="entry name" value="Gp10_C"/>
    <property type="match status" value="1"/>
</dbReference>
<name>H1CYV9_9FIRM</name>
<feature type="domain" description="Baseplate structural protein Gp10 C-terminal" evidence="1">
    <location>
        <begin position="143"/>
        <end position="292"/>
    </location>
</feature>
<evidence type="ECO:0000259" key="1">
    <source>
        <dbReference type="Pfam" id="PF21939"/>
    </source>
</evidence>
<dbReference type="EMBL" id="ADLT01000015">
    <property type="protein sequence ID" value="EHO63530.1"/>
    <property type="molecule type" value="Genomic_DNA"/>
</dbReference>
<dbReference type="eggNOG" id="COG4675">
    <property type="taxonomic scope" value="Bacteria"/>
</dbReference>